<dbReference type="SUPFAM" id="SSF56645">
    <property type="entry name" value="Acyl-CoA dehydrogenase NM domain-like"/>
    <property type="match status" value="1"/>
</dbReference>
<evidence type="ECO:0000313" key="10">
    <source>
        <dbReference type="Proteomes" id="UP000244902"/>
    </source>
</evidence>
<evidence type="ECO:0000256" key="3">
    <source>
        <dbReference type="ARBA" id="ARBA00022630"/>
    </source>
</evidence>
<dbReference type="InterPro" id="IPR009100">
    <property type="entry name" value="AcylCoA_DH/oxidase_NM_dom_sf"/>
</dbReference>
<dbReference type="RefSeq" id="WP_108974379.1">
    <property type="nucleotide sequence ID" value="NZ_CP022188.1"/>
</dbReference>
<dbReference type="InterPro" id="IPR036250">
    <property type="entry name" value="AcylCo_DH-like_C"/>
</dbReference>
<proteinExistence type="inferred from homology"/>
<sequence length="397" mass="43678">MNDYLLNDEDRSFRAEVRAFLQRELAPRAAAIEDREDWDAVKTVVRALGEAGYLRLMFRDLYKGSLQSPGLTHATILSEEAAAINYAFDTTIATATSCAYPLHRYAQPEVRERYLTGIIEGAEIGAICVTEPNVGSDSAGMETTITFDEATDEWVINGFKRYISNASVADTYIVYGISDPTVPPQKGMSAVVVPKNTKGISFPRNYTFMGRRGCIVGEVEFSDCRVPANHLLDKPNAGFRIMLSMFNFERVILGGSGLGVARSAFAIATEHAQRRESFGQKLGCKQLIWDKVAEMSWRIDAAELITYRAAKLYDAGTLSAKELMKPASMAKLVSTETANFCADQTVQILGGNGLTKEYGRAEQLYRDARALPIVGGSSEMVKYLIASVDLPQIKPNL</sequence>
<evidence type="ECO:0000313" key="9">
    <source>
        <dbReference type="EMBL" id="AWI80632.1"/>
    </source>
</evidence>
<comment type="cofactor">
    <cofactor evidence="1 5">
        <name>FAD</name>
        <dbReference type="ChEBI" id="CHEBI:57692"/>
    </cofactor>
</comment>
<evidence type="ECO:0000259" key="7">
    <source>
        <dbReference type="Pfam" id="PF02770"/>
    </source>
</evidence>
<dbReference type="InterPro" id="IPR006091">
    <property type="entry name" value="Acyl-CoA_Oxase/DH_mid-dom"/>
</dbReference>
<gene>
    <name evidence="9" type="ORF">CEW87_15410</name>
</gene>
<dbReference type="InterPro" id="IPR046373">
    <property type="entry name" value="Acyl-CoA_Oxase/DH_mid-dom_sf"/>
</dbReference>
<keyword evidence="5" id="KW-0560">Oxidoreductase</keyword>
<evidence type="ECO:0000256" key="1">
    <source>
        <dbReference type="ARBA" id="ARBA00001974"/>
    </source>
</evidence>
<dbReference type="EMBL" id="CP022188">
    <property type="protein sequence ID" value="AWI80632.1"/>
    <property type="molecule type" value="Genomic_DNA"/>
</dbReference>
<feature type="domain" description="Acyl-CoA dehydrogenase/oxidase N-terminal" evidence="8">
    <location>
        <begin position="8"/>
        <end position="121"/>
    </location>
</feature>
<accession>A0A2U8H3X4</accession>
<dbReference type="PANTHER" id="PTHR43884">
    <property type="entry name" value="ACYL-COA DEHYDROGENASE"/>
    <property type="match status" value="1"/>
</dbReference>
<name>A0A2U8H3X4_9RHOO</name>
<dbReference type="PANTHER" id="PTHR43884:SF12">
    <property type="entry name" value="ISOVALERYL-COA DEHYDROGENASE, MITOCHONDRIAL-RELATED"/>
    <property type="match status" value="1"/>
</dbReference>
<evidence type="ECO:0000259" key="8">
    <source>
        <dbReference type="Pfam" id="PF02771"/>
    </source>
</evidence>
<dbReference type="InterPro" id="IPR009075">
    <property type="entry name" value="AcylCo_DH/oxidase_C"/>
</dbReference>
<dbReference type="Pfam" id="PF02771">
    <property type="entry name" value="Acyl-CoA_dh_N"/>
    <property type="match status" value="1"/>
</dbReference>
<keyword evidence="4 5" id="KW-0274">FAD</keyword>
<evidence type="ECO:0000259" key="6">
    <source>
        <dbReference type="Pfam" id="PF00441"/>
    </source>
</evidence>
<dbReference type="InterPro" id="IPR013786">
    <property type="entry name" value="AcylCoA_DH/ox_N"/>
</dbReference>
<comment type="similarity">
    <text evidence="2 5">Belongs to the acyl-CoA dehydrogenase family.</text>
</comment>
<reference evidence="9 10" key="1">
    <citation type="submission" date="2017-06" db="EMBL/GenBank/DDBJ databases">
        <title>Azoarcus sp. TSNA42 complete genome sequence.</title>
        <authorList>
            <person name="Woo J.-H."/>
            <person name="Kim H.-S."/>
        </authorList>
    </citation>
    <scope>NUCLEOTIDE SEQUENCE [LARGE SCALE GENOMIC DNA]</scope>
    <source>
        <strain evidence="9 10">TSNA42</strain>
    </source>
</reference>
<dbReference type="InterPro" id="IPR037069">
    <property type="entry name" value="AcylCoA_DH/ox_N_sf"/>
</dbReference>
<feature type="domain" description="Acyl-CoA oxidase/dehydrogenase middle" evidence="7">
    <location>
        <begin position="126"/>
        <end position="224"/>
    </location>
</feature>
<dbReference type="Pfam" id="PF02770">
    <property type="entry name" value="Acyl-CoA_dh_M"/>
    <property type="match status" value="1"/>
</dbReference>
<dbReference type="Pfam" id="PF00441">
    <property type="entry name" value="Acyl-CoA_dh_1"/>
    <property type="match status" value="1"/>
</dbReference>
<dbReference type="Gene3D" id="1.20.140.10">
    <property type="entry name" value="Butyryl-CoA Dehydrogenase, subunit A, domain 3"/>
    <property type="match status" value="1"/>
</dbReference>
<dbReference type="OrthoDB" id="9123367at2"/>
<evidence type="ECO:0000256" key="4">
    <source>
        <dbReference type="ARBA" id="ARBA00022827"/>
    </source>
</evidence>
<protein>
    <submittedName>
        <fullName evidence="9">Acyl-CoA dehydrogenase</fullName>
    </submittedName>
</protein>
<dbReference type="AlphaFoldDB" id="A0A2U8H3X4"/>
<evidence type="ECO:0000256" key="5">
    <source>
        <dbReference type="RuleBase" id="RU362125"/>
    </source>
</evidence>
<dbReference type="Gene3D" id="1.10.540.10">
    <property type="entry name" value="Acyl-CoA dehydrogenase/oxidase, N-terminal domain"/>
    <property type="match status" value="1"/>
</dbReference>
<dbReference type="Gene3D" id="2.40.110.10">
    <property type="entry name" value="Butyryl-CoA Dehydrogenase, subunit A, domain 2"/>
    <property type="match status" value="1"/>
</dbReference>
<dbReference type="SUPFAM" id="SSF47203">
    <property type="entry name" value="Acyl-CoA dehydrogenase C-terminal domain-like"/>
    <property type="match status" value="1"/>
</dbReference>
<dbReference type="GO" id="GO:0050660">
    <property type="term" value="F:flavin adenine dinucleotide binding"/>
    <property type="evidence" value="ECO:0007669"/>
    <property type="project" value="InterPro"/>
</dbReference>
<dbReference type="GO" id="GO:0003995">
    <property type="term" value="F:acyl-CoA dehydrogenase activity"/>
    <property type="evidence" value="ECO:0007669"/>
    <property type="project" value="TreeGrafter"/>
</dbReference>
<dbReference type="CDD" id="cd00567">
    <property type="entry name" value="ACAD"/>
    <property type="match status" value="1"/>
</dbReference>
<feature type="domain" description="Acyl-CoA dehydrogenase/oxidase C-terminal" evidence="6">
    <location>
        <begin position="236"/>
        <end position="386"/>
    </location>
</feature>
<evidence type="ECO:0000256" key="2">
    <source>
        <dbReference type="ARBA" id="ARBA00009347"/>
    </source>
</evidence>
<organism evidence="9 10">
    <name type="scientific">Parazoarcus communis</name>
    <dbReference type="NCBI Taxonomy" id="41977"/>
    <lineage>
        <taxon>Bacteria</taxon>
        <taxon>Pseudomonadati</taxon>
        <taxon>Pseudomonadota</taxon>
        <taxon>Betaproteobacteria</taxon>
        <taxon>Rhodocyclales</taxon>
        <taxon>Zoogloeaceae</taxon>
        <taxon>Parazoarcus</taxon>
    </lineage>
</organism>
<dbReference type="Proteomes" id="UP000244902">
    <property type="component" value="Chromosome"/>
</dbReference>
<keyword evidence="3 5" id="KW-0285">Flavoprotein</keyword>